<dbReference type="PANTHER" id="PTHR35936">
    <property type="entry name" value="MEMBRANE-BOUND LYTIC MUREIN TRANSGLYCOSYLASE F"/>
    <property type="match status" value="1"/>
</dbReference>
<sequence>MCYTLECKYFYHEKVTIMAHLFWIFFITLTSTSILSADVLSTIFETKKIRVCIWPEYYGISYVNPRTQELTGIDIDLAKEFAKDLGVSVEFKSSSFATLIQDINTHYCDIAMFAIGHTEERKKYLTLTTPHLASDVYAIAAKSNRRIQTWDDIDKEGVVVAVAKGTYHVKLMQNSLKNAKLLIVDSLHAREQEVEAGRADVFMTDYPFGIYMLEEQEWAKLIKPTKPFHITPYGWAIAQNEPSLEQKVEAFIQAIKHDGRLLSAAKRHHLEPIVVLE</sequence>
<dbReference type="PANTHER" id="PTHR35936:SF17">
    <property type="entry name" value="ARGININE-BINDING EXTRACELLULAR PROTEIN ARTP"/>
    <property type="match status" value="1"/>
</dbReference>
<reference evidence="5" key="1">
    <citation type="submission" date="2017-05" db="EMBL/GenBank/DDBJ databases">
        <title>Dechlorination kinetics govern the competition between two new strains of the genus Sulfurospirillum.</title>
        <authorList>
            <person name="Buttet G.F."/>
            <person name="Murray A.M."/>
            <person name="Goris T."/>
            <person name="Burion M."/>
            <person name="Lin B."/>
            <person name="Rolle M."/>
            <person name="Maillard J."/>
        </authorList>
    </citation>
    <scope>NUCLEOTIDE SEQUENCE [LARGE SCALE GENOMIC DNA]</scope>
    <source>
        <strain evidence="5">SL2-1</strain>
    </source>
</reference>
<dbReference type="KEGG" id="suls:Sdiek1_2635"/>
<evidence type="ECO:0000256" key="1">
    <source>
        <dbReference type="ARBA" id="ARBA00022729"/>
    </source>
</evidence>
<dbReference type="AlphaFoldDB" id="A0A1Y0HRK5"/>
<dbReference type="SMART" id="SM00062">
    <property type="entry name" value="PBPb"/>
    <property type="match status" value="1"/>
</dbReference>
<dbReference type="EMBL" id="CP021416">
    <property type="protein sequence ID" value="ARU49783.1"/>
    <property type="molecule type" value="Genomic_DNA"/>
</dbReference>
<name>A0A1Y0HRK5_9BACT</name>
<evidence type="ECO:0000256" key="2">
    <source>
        <dbReference type="SAM" id="Phobius"/>
    </source>
</evidence>
<evidence type="ECO:0000259" key="3">
    <source>
        <dbReference type="SMART" id="SM00062"/>
    </source>
</evidence>
<feature type="transmembrane region" description="Helical" evidence="2">
    <location>
        <begin position="20"/>
        <end position="40"/>
    </location>
</feature>
<keyword evidence="1" id="KW-0732">Signal</keyword>
<accession>A0A1Y0HRK5</accession>
<keyword evidence="2" id="KW-0812">Transmembrane</keyword>
<keyword evidence="2" id="KW-0472">Membrane</keyword>
<dbReference type="Gene3D" id="3.40.190.10">
    <property type="entry name" value="Periplasmic binding protein-like II"/>
    <property type="match status" value="2"/>
</dbReference>
<evidence type="ECO:0000313" key="4">
    <source>
        <dbReference type="EMBL" id="ARU49783.1"/>
    </source>
</evidence>
<feature type="domain" description="Solute-binding protein family 3/N-terminal" evidence="3">
    <location>
        <begin position="48"/>
        <end position="272"/>
    </location>
</feature>
<dbReference type="SUPFAM" id="SSF53850">
    <property type="entry name" value="Periplasmic binding protein-like II"/>
    <property type="match status" value="1"/>
</dbReference>
<evidence type="ECO:0000313" key="5">
    <source>
        <dbReference type="Proteomes" id="UP000196005"/>
    </source>
</evidence>
<protein>
    <submittedName>
        <fullName evidence="4">Cyclohexadienyl dehydratase</fullName>
    </submittedName>
</protein>
<keyword evidence="5" id="KW-1185">Reference proteome</keyword>
<organism evidence="4 5">
    <name type="scientific">Sulfurospirillum diekertiae</name>
    <dbReference type="NCBI Taxonomy" id="1854492"/>
    <lineage>
        <taxon>Bacteria</taxon>
        <taxon>Pseudomonadati</taxon>
        <taxon>Campylobacterota</taxon>
        <taxon>Epsilonproteobacteria</taxon>
        <taxon>Campylobacterales</taxon>
        <taxon>Sulfurospirillaceae</taxon>
        <taxon>Sulfurospirillum</taxon>
    </lineage>
</organism>
<dbReference type="Pfam" id="PF00497">
    <property type="entry name" value="SBP_bac_3"/>
    <property type="match status" value="1"/>
</dbReference>
<proteinExistence type="predicted"/>
<dbReference type="InterPro" id="IPR001638">
    <property type="entry name" value="Solute-binding_3/MltF_N"/>
</dbReference>
<dbReference type="Proteomes" id="UP000196005">
    <property type="component" value="Chromosome"/>
</dbReference>
<dbReference type="CDD" id="cd13530">
    <property type="entry name" value="PBP2_peptides_like"/>
    <property type="match status" value="1"/>
</dbReference>
<keyword evidence="2" id="KW-1133">Transmembrane helix</keyword>
<gene>
    <name evidence="4" type="ORF">Sdiek1_2635</name>
</gene>